<dbReference type="Proteomes" id="UP000799324">
    <property type="component" value="Unassembled WGS sequence"/>
</dbReference>
<reference evidence="2" key="1">
    <citation type="journal article" date="2020" name="Stud. Mycol.">
        <title>101 Dothideomycetes genomes: a test case for predicting lifestyles and emergence of pathogens.</title>
        <authorList>
            <person name="Haridas S."/>
            <person name="Albert R."/>
            <person name="Binder M."/>
            <person name="Bloem J."/>
            <person name="Labutti K."/>
            <person name="Salamov A."/>
            <person name="Andreopoulos B."/>
            <person name="Baker S."/>
            <person name="Barry K."/>
            <person name="Bills G."/>
            <person name="Bluhm B."/>
            <person name="Cannon C."/>
            <person name="Castanera R."/>
            <person name="Culley D."/>
            <person name="Daum C."/>
            <person name="Ezra D."/>
            <person name="Gonzalez J."/>
            <person name="Henrissat B."/>
            <person name="Kuo A."/>
            <person name="Liang C."/>
            <person name="Lipzen A."/>
            <person name="Lutzoni F."/>
            <person name="Magnuson J."/>
            <person name="Mondo S."/>
            <person name="Nolan M."/>
            <person name="Ohm R."/>
            <person name="Pangilinan J."/>
            <person name="Park H.-J."/>
            <person name="Ramirez L."/>
            <person name="Alfaro M."/>
            <person name="Sun H."/>
            <person name="Tritt A."/>
            <person name="Yoshinaga Y."/>
            <person name="Zwiers L.-H."/>
            <person name="Turgeon B."/>
            <person name="Goodwin S."/>
            <person name="Spatafora J."/>
            <person name="Crous P."/>
            <person name="Grigoriev I."/>
        </authorList>
    </citation>
    <scope>NUCLEOTIDE SEQUENCE</scope>
    <source>
        <strain evidence="2">CBS 122681</strain>
    </source>
</reference>
<dbReference type="AlphaFoldDB" id="A0A6A6TSP9"/>
<keyword evidence="3" id="KW-1185">Reference proteome</keyword>
<dbReference type="EMBL" id="MU004291">
    <property type="protein sequence ID" value="KAF2661928.1"/>
    <property type="molecule type" value="Genomic_DNA"/>
</dbReference>
<name>A0A6A6TSP9_9PLEO</name>
<proteinExistence type="predicted"/>
<dbReference type="OrthoDB" id="20105at2759"/>
<organism evidence="2 3">
    <name type="scientific">Lophiostoma macrostomum CBS 122681</name>
    <dbReference type="NCBI Taxonomy" id="1314788"/>
    <lineage>
        <taxon>Eukaryota</taxon>
        <taxon>Fungi</taxon>
        <taxon>Dikarya</taxon>
        <taxon>Ascomycota</taxon>
        <taxon>Pezizomycotina</taxon>
        <taxon>Dothideomycetes</taxon>
        <taxon>Pleosporomycetidae</taxon>
        <taxon>Pleosporales</taxon>
        <taxon>Lophiostomataceae</taxon>
        <taxon>Lophiostoma</taxon>
    </lineage>
</organism>
<sequence length="104" mass="11663">MSGNSYYQQQQAPQHQQQQPSAPPNRSDDSSFLPTGSERAEQMETLQSYEASKPQDEDDKNQEILQQEFPKIDGSLIAAIYGDSKDISATREMLHELSSSEQGQ</sequence>
<evidence type="ECO:0000313" key="3">
    <source>
        <dbReference type="Proteomes" id="UP000799324"/>
    </source>
</evidence>
<feature type="compositionally biased region" description="Low complexity" evidence="1">
    <location>
        <begin position="8"/>
        <end position="20"/>
    </location>
</feature>
<feature type="region of interest" description="Disordered" evidence="1">
    <location>
        <begin position="1"/>
        <end position="70"/>
    </location>
</feature>
<evidence type="ECO:0008006" key="4">
    <source>
        <dbReference type="Google" id="ProtNLM"/>
    </source>
</evidence>
<evidence type="ECO:0000256" key="1">
    <source>
        <dbReference type="SAM" id="MobiDB-lite"/>
    </source>
</evidence>
<accession>A0A6A6TSP9</accession>
<evidence type="ECO:0000313" key="2">
    <source>
        <dbReference type="EMBL" id="KAF2661928.1"/>
    </source>
</evidence>
<protein>
    <recommendedName>
        <fullName evidence="4">CUE domain-containing protein</fullName>
    </recommendedName>
</protein>
<gene>
    <name evidence="2" type="ORF">K491DRAFT_710353</name>
</gene>